<dbReference type="PANTHER" id="PTHR30146">
    <property type="entry name" value="LACI-RELATED TRANSCRIPTIONAL REPRESSOR"/>
    <property type="match status" value="1"/>
</dbReference>
<dbReference type="EMBL" id="FOWD01000021">
    <property type="protein sequence ID" value="SFO37498.1"/>
    <property type="molecule type" value="Genomic_DNA"/>
</dbReference>
<evidence type="ECO:0000256" key="1">
    <source>
        <dbReference type="ARBA" id="ARBA00023015"/>
    </source>
</evidence>
<dbReference type="Gene3D" id="3.40.50.2300">
    <property type="match status" value="2"/>
</dbReference>
<evidence type="ECO:0000259" key="4">
    <source>
        <dbReference type="PROSITE" id="PS50932"/>
    </source>
</evidence>
<dbReference type="STRING" id="1527.SAMN04489757_12113"/>
<feature type="domain" description="HTH lacI-type" evidence="4">
    <location>
        <begin position="4"/>
        <end position="59"/>
    </location>
</feature>
<dbReference type="Pfam" id="PF13377">
    <property type="entry name" value="Peripla_BP_3"/>
    <property type="match status" value="1"/>
</dbReference>
<dbReference type="SUPFAM" id="SSF53822">
    <property type="entry name" value="Periplasmic binding protein-like I"/>
    <property type="match status" value="1"/>
</dbReference>
<keyword evidence="2" id="KW-0238">DNA-binding</keyword>
<dbReference type="CDD" id="cd06267">
    <property type="entry name" value="PBP1_LacI_sugar_binding-like"/>
    <property type="match status" value="1"/>
</dbReference>
<gene>
    <name evidence="5" type="ORF">SAMN04489757_12113</name>
</gene>
<keyword evidence="3" id="KW-0804">Transcription</keyword>
<organism evidence="5 6">
    <name type="scientific">Anaerocolumna aminovalerica</name>
    <dbReference type="NCBI Taxonomy" id="1527"/>
    <lineage>
        <taxon>Bacteria</taxon>
        <taxon>Bacillati</taxon>
        <taxon>Bacillota</taxon>
        <taxon>Clostridia</taxon>
        <taxon>Lachnospirales</taxon>
        <taxon>Lachnospiraceae</taxon>
        <taxon>Anaerocolumna</taxon>
    </lineage>
</organism>
<dbReference type="OrthoDB" id="9775106at2"/>
<name>A0A1I5GNA2_9FIRM</name>
<dbReference type="InterPro" id="IPR000843">
    <property type="entry name" value="HTH_LacI"/>
</dbReference>
<evidence type="ECO:0000256" key="3">
    <source>
        <dbReference type="ARBA" id="ARBA00023163"/>
    </source>
</evidence>
<dbReference type="Proteomes" id="UP000198806">
    <property type="component" value="Unassembled WGS sequence"/>
</dbReference>
<keyword evidence="1" id="KW-0805">Transcription regulation</keyword>
<protein>
    <submittedName>
        <fullName evidence="5">Transcriptional regulator, LacI family</fullName>
    </submittedName>
</protein>
<dbReference type="InterPro" id="IPR046335">
    <property type="entry name" value="LacI/GalR-like_sensor"/>
</dbReference>
<dbReference type="GO" id="GO:0003700">
    <property type="term" value="F:DNA-binding transcription factor activity"/>
    <property type="evidence" value="ECO:0007669"/>
    <property type="project" value="TreeGrafter"/>
</dbReference>
<dbReference type="RefSeq" id="WP_091687179.1">
    <property type="nucleotide sequence ID" value="NZ_BAABFM010000073.1"/>
</dbReference>
<dbReference type="PROSITE" id="PS50932">
    <property type="entry name" value="HTH_LACI_2"/>
    <property type="match status" value="1"/>
</dbReference>
<evidence type="ECO:0000313" key="6">
    <source>
        <dbReference type="Proteomes" id="UP000198806"/>
    </source>
</evidence>
<evidence type="ECO:0000313" key="5">
    <source>
        <dbReference type="EMBL" id="SFO37498.1"/>
    </source>
</evidence>
<dbReference type="SUPFAM" id="SSF47413">
    <property type="entry name" value="lambda repressor-like DNA-binding domains"/>
    <property type="match status" value="1"/>
</dbReference>
<proteinExistence type="predicted"/>
<dbReference type="InterPro" id="IPR028082">
    <property type="entry name" value="Peripla_BP_I"/>
</dbReference>
<dbReference type="Pfam" id="PF00356">
    <property type="entry name" value="LacI"/>
    <property type="match status" value="1"/>
</dbReference>
<dbReference type="PANTHER" id="PTHR30146:SF24">
    <property type="entry name" value="XYLOSE OPERON REGULATORY PROTEIN"/>
    <property type="match status" value="1"/>
</dbReference>
<dbReference type="InterPro" id="IPR010982">
    <property type="entry name" value="Lambda_DNA-bd_dom_sf"/>
</dbReference>
<dbReference type="GO" id="GO:0000976">
    <property type="term" value="F:transcription cis-regulatory region binding"/>
    <property type="evidence" value="ECO:0007669"/>
    <property type="project" value="TreeGrafter"/>
</dbReference>
<dbReference type="SMART" id="SM00354">
    <property type="entry name" value="HTH_LACI"/>
    <property type="match status" value="1"/>
</dbReference>
<reference evidence="5 6" key="1">
    <citation type="submission" date="2016-10" db="EMBL/GenBank/DDBJ databases">
        <authorList>
            <person name="de Groot N.N."/>
        </authorList>
    </citation>
    <scope>NUCLEOTIDE SEQUENCE [LARGE SCALE GENOMIC DNA]</scope>
    <source>
        <strain evidence="5 6">DSM 1283</strain>
    </source>
</reference>
<dbReference type="Gene3D" id="1.10.260.40">
    <property type="entry name" value="lambda repressor-like DNA-binding domains"/>
    <property type="match status" value="1"/>
</dbReference>
<accession>A0A1I5GNA2</accession>
<sequence length="341" mass="38183">MKRVTINDIAQICGTSKATVSYVINGRVSKVSPEMVRKVEEAIKATGYVPSLSAKSLAGKGSKLIGVIIPQMDVSKKMIFENPFYSEFISGIEYYLRNAGYSIVLRVVNSDNCFADMMMKWNLDGAVVFGIDNDKMLQILGSYKVPTLLIDSYITHKDFYKMNLRDEEASFMATNLLIQDGHEKIALVTGKIDKSVLLSKRLDGYKRALKENNIPFEERFIFQGDVTYEYGFSVSQKIVAQADITAVVATADILAFGIMNYLQLDGKKIPDDFSIIGFDDTYQAKIMYPKLTTVGQNISKRGEMAGEIILNIIHDSQKEKETLMSCEIIKRDTTKVLKSAE</sequence>
<dbReference type="CDD" id="cd01392">
    <property type="entry name" value="HTH_LacI"/>
    <property type="match status" value="1"/>
</dbReference>
<keyword evidence="6" id="KW-1185">Reference proteome</keyword>
<dbReference type="AlphaFoldDB" id="A0A1I5GNA2"/>
<evidence type="ECO:0000256" key="2">
    <source>
        <dbReference type="ARBA" id="ARBA00023125"/>
    </source>
</evidence>